<dbReference type="Proteomes" id="UP001162480">
    <property type="component" value="Chromosome 25"/>
</dbReference>
<evidence type="ECO:0000313" key="2">
    <source>
        <dbReference type="Proteomes" id="UP001162480"/>
    </source>
</evidence>
<dbReference type="AlphaFoldDB" id="A0AA36BU92"/>
<sequence length="74" mass="8637">MEGKKEKSFELKFLQQTTTTTTAAAAAVLCRRRKLFRVTEDERNKPRNLVPILSNRRILRNFCNKKPFPLKAES</sequence>
<keyword evidence="2" id="KW-1185">Reference proteome</keyword>
<name>A0AA36BU92_OCTVU</name>
<proteinExistence type="predicted"/>
<gene>
    <name evidence="1" type="ORF">OCTVUL_1B011567</name>
</gene>
<evidence type="ECO:0000313" key="1">
    <source>
        <dbReference type="EMBL" id="CAI9740475.1"/>
    </source>
</evidence>
<protein>
    <submittedName>
        <fullName evidence="1">Uncharacterized protein</fullName>
    </submittedName>
</protein>
<reference evidence="1" key="1">
    <citation type="submission" date="2023-08" db="EMBL/GenBank/DDBJ databases">
        <authorList>
            <person name="Alioto T."/>
            <person name="Alioto T."/>
            <person name="Gomez Garrido J."/>
        </authorList>
    </citation>
    <scope>NUCLEOTIDE SEQUENCE</scope>
</reference>
<accession>A0AA36BU92</accession>
<organism evidence="1 2">
    <name type="scientific">Octopus vulgaris</name>
    <name type="common">Common octopus</name>
    <dbReference type="NCBI Taxonomy" id="6645"/>
    <lineage>
        <taxon>Eukaryota</taxon>
        <taxon>Metazoa</taxon>
        <taxon>Spiralia</taxon>
        <taxon>Lophotrochozoa</taxon>
        <taxon>Mollusca</taxon>
        <taxon>Cephalopoda</taxon>
        <taxon>Coleoidea</taxon>
        <taxon>Octopodiformes</taxon>
        <taxon>Octopoda</taxon>
        <taxon>Incirrata</taxon>
        <taxon>Octopodidae</taxon>
        <taxon>Octopus</taxon>
    </lineage>
</organism>
<dbReference type="EMBL" id="OX597838">
    <property type="protein sequence ID" value="CAI9740475.1"/>
    <property type="molecule type" value="Genomic_DNA"/>
</dbReference>